<name>A0A1I1JNX0_NATHA</name>
<evidence type="ECO:0000256" key="2">
    <source>
        <dbReference type="SAM" id="Phobius"/>
    </source>
</evidence>
<proteinExistence type="predicted"/>
<evidence type="ECO:0000313" key="3">
    <source>
        <dbReference type="EMBL" id="SFC49652.1"/>
    </source>
</evidence>
<dbReference type="Proteomes" id="UP000199161">
    <property type="component" value="Unassembled WGS sequence"/>
</dbReference>
<feature type="region of interest" description="Disordered" evidence="1">
    <location>
        <begin position="650"/>
        <end position="671"/>
    </location>
</feature>
<dbReference type="AlphaFoldDB" id="A0A1I1JNX0"/>
<dbReference type="RefSeq" id="WP_245758083.1">
    <property type="nucleotide sequence ID" value="NZ_FOKW01000009.1"/>
</dbReference>
<evidence type="ECO:0000256" key="1">
    <source>
        <dbReference type="SAM" id="MobiDB-lite"/>
    </source>
</evidence>
<dbReference type="EMBL" id="FOKW01000009">
    <property type="protein sequence ID" value="SFC49652.1"/>
    <property type="molecule type" value="Genomic_DNA"/>
</dbReference>
<protein>
    <submittedName>
        <fullName evidence="3">Uncharacterized protein</fullName>
    </submittedName>
</protein>
<organism evidence="3 4">
    <name type="scientific">Natronobacterium haloterrestre</name>
    <name type="common">Halobiforma haloterrestris</name>
    <dbReference type="NCBI Taxonomy" id="148448"/>
    <lineage>
        <taxon>Archaea</taxon>
        <taxon>Methanobacteriati</taxon>
        <taxon>Methanobacteriota</taxon>
        <taxon>Stenosarchaea group</taxon>
        <taxon>Halobacteria</taxon>
        <taxon>Halobacteriales</taxon>
        <taxon>Natrialbaceae</taxon>
        <taxon>Natronobacterium</taxon>
    </lineage>
</organism>
<keyword evidence="2" id="KW-1133">Transmembrane helix</keyword>
<gene>
    <name evidence="3" type="ORF">SAMN05444422_10987</name>
</gene>
<sequence length="671" mass="69759">MIRRGDDRAVTVQIGAILLLAILFSALAIYQVNGVPAENQVIENEHNRQVQGEMSELRNAIKNVGAPGEPERASASVTLGTSYPTRTFLTNPPDPSGTLETTDAGTVRVDNATVDGAYSGDADALVGTSYETRTVVYEPSYNEYRNAPRTRIEHGYMFNEFDDAVIDRTKQPLIDGDQITIVLVEGNLSTSARETTTVDAKLLDGPTDPVDIEPDGGNITVTVPTASPAAWNETIGTTFDDGQNRSRVTAYADGSLMIELANDSDADYRLRMARVGVGDASSDGTDEFDISDARFDETESSGAYDVQWNRTRTDNDDDRVSCSADGCTVTVADKYDRVPTVVETVPSIDGATIEYAVSDDGTAAFPSGPGTIQDGEHTAELEARSNGTITAYASSGGTGDRLDVTVRIESGGSGLPEGRVAYHDENGNGAYDDGEPTYSESDLESLDVAGSLIVAKDAFSATGMDVSARTLTVEDGVQLSAESSGIQLTTTSGELRVGGTLNTTAGSGESVTLDAAGRTTLSDGTVRSGGDISVSSVGVIVADEAAFDGTAASDGSISIFGDDAVSMRRATVTTQGEITTAAGTSLDASAAGFESTGDGRTVALESSGDMTLDRTAIDVGTGGTMSGDLNQGSNTLYVDGAEFRQNGDPGTFDYSPNGVDVNGEPAVGSTN</sequence>
<keyword evidence="2" id="KW-0812">Transmembrane</keyword>
<accession>A0A1I1JNX0</accession>
<keyword evidence="4" id="KW-1185">Reference proteome</keyword>
<feature type="transmembrane region" description="Helical" evidence="2">
    <location>
        <begin position="12"/>
        <end position="30"/>
    </location>
</feature>
<evidence type="ECO:0000313" key="4">
    <source>
        <dbReference type="Proteomes" id="UP000199161"/>
    </source>
</evidence>
<keyword evidence="2" id="KW-0472">Membrane</keyword>
<reference evidence="4" key="1">
    <citation type="submission" date="2016-10" db="EMBL/GenBank/DDBJ databases">
        <authorList>
            <person name="Varghese N."/>
            <person name="Submissions S."/>
        </authorList>
    </citation>
    <scope>NUCLEOTIDE SEQUENCE [LARGE SCALE GENOMIC DNA]</scope>
    <source>
        <strain evidence="4">DSM 13078</strain>
    </source>
</reference>